<dbReference type="AlphaFoldDB" id="A0A5S6QR93"/>
<dbReference type="GO" id="GO:0003676">
    <property type="term" value="F:nucleic acid binding"/>
    <property type="evidence" value="ECO:0007669"/>
    <property type="project" value="InterPro"/>
</dbReference>
<reference evidence="5" key="1">
    <citation type="submission" date="2019-12" db="UniProtKB">
        <authorList>
            <consortium name="WormBaseParasite"/>
        </authorList>
    </citation>
    <scope>IDENTIFICATION</scope>
</reference>
<dbReference type="Proteomes" id="UP000046395">
    <property type="component" value="Unassembled WGS sequence"/>
</dbReference>
<evidence type="ECO:0000259" key="3">
    <source>
        <dbReference type="PROSITE" id="PS50158"/>
    </source>
</evidence>
<dbReference type="InterPro" id="IPR001878">
    <property type="entry name" value="Znf_CCHC"/>
</dbReference>
<dbReference type="Pfam" id="PF03564">
    <property type="entry name" value="DUF1759"/>
    <property type="match status" value="1"/>
</dbReference>
<evidence type="ECO:0000256" key="1">
    <source>
        <dbReference type="PROSITE-ProRule" id="PRU00047"/>
    </source>
</evidence>
<dbReference type="PROSITE" id="PS50158">
    <property type="entry name" value="ZF_CCHC"/>
    <property type="match status" value="1"/>
</dbReference>
<accession>A0A5S6QR93</accession>
<keyword evidence="1" id="KW-0863">Zinc-finger</keyword>
<name>A0A5S6QR93_TRIMR</name>
<keyword evidence="4" id="KW-1185">Reference proteome</keyword>
<keyword evidence="1" id="KW-0862">Zinc</keyword>
<dbReference type="InterPro" id="IPR005312">
    <property type="entry name" value="DUF1759"/>
</dbReference>
<evidence type="ECO:0000313" key="5">
    <source>
        <dbReference type="WBParaSite" id="TMUE_2000009750.1"/>
    </source>
</evidence>
<dbReference type="PANTHER" id="PTHR47331">
    <property type="entry name" value="PHD-TYPE DOMAIN-CONTAINING PROTEIN"/>
    <property type="match status" value="1"/>
</dbReference>
<feature type="compositionally biased region" description="Low complexity" evidence="2">
    <location>
        <begin position="1"/>
        <end position="15"/>
    </location>
</feature>
<dbReference type="WBParaSite" id="TMUE_2000009750.1">
    <property type="protein sequence ID" value="TMUE_2000009750.1"/>
    <property type="gene ID" value="WBGene00300724"/>
</dbReference>
<dbReference type="GO" id="GO:0019899">
    <property type="term" value="F:enzyme binding"/>
    <property type="evidence" value="ECO:0007669"/>
    <property type="project" value="UniProtKB-ARBA"/>
</dbReference>
<dbReference type="GO" id="GO:0008270">
    <property type="term" value="F:zinc ion binding"/>
    <property type="evidence" value="ECO:0007669"/>
    <property type="project" value="UniProtKB-KW"/>
</dbReference>
<keyword evidence="1" id="KW-0479">Metal-binding</keyword>
<evidence type="ECO:0000256" key="2">
    <source>
        <dbReference type="SAM" id="MobiDB-lite"/>
    </source>
</evidence>
<dbReference type="PANTHER" id="PTHR47331:SF1">
    <property type="entry name" value="GAG-LIKE PROTEIN"/>
    <property type="match status" value="1"/>
</dbReference>
<dbReference type="SUPFAM" id="SSF57756">
    <property type="entry name" value="Retrovirus zinc finger-like domains"/>
    <property type="match status" value="1"/>
</dbReference>
<organism evidence="4 5">
    <name type="scientific">Trichuris muris</name>
    <name type="common">Mouse whipworm</name>
    <dbReference type="NCBI Taxonomy" id="70415"/>
    <lineage>
        <taxon>Eukaryota</taxon>
        <taxon>Metazoa</taxon>
        <taxon>Ecdysozoa</taxon>
        <taxon>Nematoda</taxon>
        <taxon>Enoplea</taxon>
        <taxon>Dorylaimia</taxon>
        <taxon>Trichinellida</taxon>
        <taxon>Trichuridae</taxon>
        <taxon>Trichuris</taxon>
    </lineage>
</organism>
<feature type="domain" description="CCHC-type" evidence="3">
    <location>
        <begin position="372"/>
        <end position="387"/>
    </location>
</feature>
<protein>
    <submittedName>
        <fullName evidence="5">CCHC-type domain-containing protein</fullName>
    </submittedName>
</protein>
<evidence type="ECO:0000313" key="4">
    <source>
        <dbReference type="Proteomes" id="UP000046395"/>
    </source>
</evidence>
<dbReference type="InterPro" id="IPR036875">
    <property type="entry name" value="Znf_CCHC_sf"/>
</dbReference>
<sequence>MPRSRSVRGASSGVAHNSPSAVSPTTGNYPNELSRVCDLLAGLSEKLDRVAVSLAANPANQETIQGQPSEITAAVEATEEKSFKSRSASIQVDQSWFCYNASSSPVNVQAPNPWLQKLVPAANIETFDGDPRSWPRFIAGFKSMVHDALSSDVDRLAVLAQLLSPRLREGFAGLLSTPTMCRQVLEELQNLYGNPVSTIQCHADALINVEPLCSESLPEMERLYLQVNGAVSVLEVNQRNHELNSVILVSQVSSKLTRNLREKWAHQVHVRSPETLNLRHFVEWLKDLVIEKRSLSSVASGERIDLSTTPSLRCRGGSKTVINSRGVRAIAVIPSRRCTVCDVDSHGITSCTMFSKMGIAERLAVVRNRRLCIRCLKPGHVKRKCTSMRKCAVSGCKGAHHTVIHEAPRIYATAAAQQSSSPASNAQELVSTSVKSAAVTGRSSKFQVLCAVVPVKVTFGAATCHT</sequence>
<proteinExistence type="predicted"/>
<feature type="region of interest" description="Disordered" evidence="2">
    <location>
        <begin position="1"/>
        <end position="28"/>
    </location>
</feature>
<feature type="compositionally biased region" description="Polar residues" evidence="2">
    <location>
        <begin position="17"/>
        <end position="28"/>
    </location>
</feature>